<protein>
    <submittedName>
        <fullName evidence="2">Uncharacterized protein</fullName>
    </submittedName>
</protein>
<accession>A0AAN6N0L6</accession>
<evidence type="ECO:0000313" key="3">
    <source>
        <dbReference type="Proteomes" id="UP001303473"/>
    </source>
</evidence>
<feature type="region of interest" description="Disordered" evidence="1">
    <location>
        <begin position="133"/>
        <end position="152"/>
    </location>
</feature>
<feature type="compositionally biased region" description="Low complexity" evidence="1">
    <location>
        <begin position="393"/>
        <end position="404"/>
    </location>
</feature>
<feature type="compositionally biased region" description="Polar residues" evidence="1">
    <location>
        <begin position="356"/>
        <end position="366"/>
    </location>
</feature>
<proteinExistence type="predicted"/>
<comment type="caution">
    <text evidence="2">The sequence shown here is derived from an EMBL/GenBank/DDBJ whole genome shotgun (WGS) entry which is preliminary data.</text>
</comment>
<evidence type="ECO:0000256" key="1">
    <source>
        <dbReference type="SAM" id="MobiDB-lite"/>
    </source>
</evidence>
<keyword evidence="3" id="KW-1185">Reference proteome</keyword>
<sequence length="444" mass="49761">MAGMKPADSIFEFLTAKNPKITQLPTKSKSQTKSKKWHKPEELKLWEEFSFDTLEAIFDKTLIEEATHKCRSPSLPPYPDFLEEFDGIDMNEKTTAEILTKWNKAIVNRASLEVARSFQPCMWVSWDRDSGKAGQAPSLSDNSTNKNKKRGGGGCRLYPDSGAVSLCQSSQDLSTAGERVVKDYKVALKWNSSVISNGSLIDKTGRWRPGKAKKDQAMPIRQIYSYCVEYLCRYGIILTTSEAVIFRIKPRGEAPCSSQESTDASLLRRRLISDGLMEYVSVPWDNDNGGDPDNYKELTVNLAVWFVHVLAGNGHQVDWDYPLLQSSTLNPETGRDVDDAVDGAATVQETIVVSQEHISQDTVSASQKRRRNENDDGDDSIFHSFSESQPFATQSSSFMQSSTQGEEGNASERDVELDGESQGSENRSIERRRSLRRAAKRQRN</sequence>
<feature type="compositionally biased region" description="Polar residues" evidence="1">
    <location>
        <begin position="383"/>
        <end position="392"/>
    </location>
</feature>
<feature type="region of interest" description="Disordered" evidence="1">
    <location>
        <begin position="356"/>
        <end position="444"/>
    </location>
</feature>
<name>A0AAN6N0L6_9PEZI</name>
<dbReference type="AlphaFoldDB" id="A0AAN6N0L6"/>
<feature type="compositionally biased region" description="Basic residues" evidence="1">
    <location>
        <begin position="433"/>
        <end position="444"/>
    </location>
</feature>
<evidence type="ECO:0000313" key="2">
    <source>
        <dbReference type="EMBL" id="KAK3936570.1"/>
    </source>
</evidence>
<dbReference type="Proteomes" id="UP001303473">
    <property type="component" value="Unassembled WGS sequence"/>
</dbReference>
<dbReference type="EMBL" id="MU853879">
    <property type="protein sequence ID" value="KAK3936570.1"/>
    <property type="molecule type" value="Genomic_DNA"/>
</dbReference>
<organism evidence="2 3">
    <name type="scientific">Diplogelasinospora grovesii</name>
    <dbReference type="NCBI Taxonomy" id="303347"/>
    <lineage>
        <taxon>Eukaryota</taxon>
        <taxon>Fungi</taxon>
        <taxon>Dikarya</taxon>
        <taxon>Ascomycota</taxon>
        <taxon>Pezizomycotina</taxon>
        <taxon>Sordariomycetes</taxon>
        <taxon>Sordariomycetidae</taxon>
        <taxon>Sordariales</taxon>
        <taxon>Diplogelasinosporaceae</taxon>
        <taxon>Diplogelasinospora</taxon>
    </lineage>
</organism>
<reference evidence="3" key="1">
    <citation type="journal article" date="2023" name="Mol. Phylogenet. Evol.">
        <title>Genome-scale phylogeny and comparative genomics of the fungal order Sordariales.</title>
        <authorList>
            <person name="Hensen N."/>
            <person name="Bonometti L."/>
            <person name="Westerberg I."/>
            <person name="Brannstrom I.O."/>
            <person name="Guillou S."/>
            <person name="Cros-Aarteil S."/>
            <person name="Calhoun S."/>
            <person name="Haridas S."/>
            <person name="Kuo A."/>
            <person name="Mondo S."/>
            <person name="Pangilinan J."/>
            <person name="Riley R."/>
            <person name="LaButti K."/>
            <person name="Andreopoulos B."/>
            <person name="Lipzen A."/>
            <person name="Chen C."/>
            <person name="Yan M."/>
            <person name="Daum C."/>
            <person name="Ng V."/>
            <person name="Clum A."/>
            <person name="Steindorff A."/>
            <person name="Ohm R.A."/>
            <person name="Martin F."/>
            <person name="Silar P."/>
            <person name="Natvig D.O."/>
            <person name="Lalanne C."/>
            <person name="Gautier V."/>
            <person name="Ament-Velasquez S.L."/>
            <person name="Kruys A."/>
            <person name="Hutchinson M.I."/>
            <person name="Powell A.J."/>
            <person name="Barry K."/>
            <person name="Miller A.N."/>
            <person name="Grigoriev I.V."/>
            <person name="Debuchy R."/>
            <person name="Gladieux P."/>
            <person name="Hiltunen Thoren M."/>
            <person name="Johannesson H."/>
        </authorList>
    </citation>
    <scope>NUCLEOTIDE SEQUENCE [LARGE SCALE GENOMIC DNA]</scope>
    <source>
        <strain evidence="3">CBS 340.73</strain>
    </source>
</reference>
<gene>
    <name evidence="2" type="ORF">QBC46DRAFT_418644</name>
</gene>